<proteinExistence type="inferred from homology"/>
<dbReference type="AlphaFoldDB" id="A0AA35NGR2"/>
<gene>
    <name evidence="17" type="primary">SMKI04G2420</name>
    <name evidence="17" type="ORF">SMKI_04G2420</name>
</gene>
<keyword evidence="18" id="KW-1185">Reference proteome</keyword>
<evidence type="ECO:0000256" key="15">
    <source>
        <dbReference type="ARBA" id="ARBA00023328"/>
    </source>
</evidence>
<evidence type="ECO:0000256" key="4">
    <source>
        <dbReference type="ARBA" id="ARBA00010146"/>
    </source>
</evidence>
<evidence type="ECO:0000256" key="9">
    <source>
        <dbReference type="ARBA" id="ARBA00022701"/>
    </source>
</evidence>
<dbReference type="GeneID" id="80917117"/>
<evidence type="ECO:0000256" key="14">
    <source>
        <dbReference type="ARBA" id="ARBA00023306"/>
    </source>
</evidence>
<sequence length="194" mass="22758">MHLPIPVFYYFNCISHKYTLSIAYICIHIYMKRQTNVFCMKRWSPQPVRWKVCFRVKTKIAKILFIRTNNCCQYGEYIITGVWKGSVKWWNACHIYVRMMASTSNDEEKLLSMTDKYFIEQRNIVLQEINETMNSILNGLNGLNISLESSIAVGREFQSVSDLWKTFYDGLESIPDEVPIDEQPTLSQPKTTTK</sequence>
<organism evidence="17 18">
    <name type="scientific">Saccharomyces mikatae IFO 1815</name>
    <dbReference type="NCBI Taxonomy" id="226126"/>
    <lineage>
        <taxon>Eukaryota</taxon>
        <taxon>Fungi</taxon>
        <taxon>Dikarya</taxon>
        <taxon>Ascomycota</taxon>
        <taxon>Saccharomycotina</taxon>
        <taxon>Saccharomycetes</taxon>
        <taxon>Saccharomycetales</taxon>
        <taxon>Saccharomycetaceae</taxon>
        <taxon>Saccharomyces</taxon>
    </lineage>
</organism>
<evidence type="ECO:0000313" key="18">
    <source>
        <dbReference type="Proteomes" id="UP001161438"/>
    </source>
</evidence>
<dbReference type="Proteomes" id="UP001161438">
    <property type="component" value="Chromosome 4"/>
</dbReference>
<protein>
    <recommendedName>
        <fullName evidence="5">DASH complex subunit DAD1</fullName>
    </recommendedName>
    <alternativeName>
        <fullName evidence="16">Outer kinetochore protein DAD1</fullName>
    </alternativeName>
</protein>
<evidence type="ECO:0000256" key="11">
    <source>
        <dbReference type="ARBA" id="ARBA00022838"/>
    </source>
</evidence>
<name>A0AA35NGR2_SACMI</name>
<evidence type="ECO:0000256" key="1">
    <source>
        <dbReference type="ARBA" id="ARBA00004123"/>
    </source>
</evidence>
<keyword evidence="15" id="KW-0137">Centromere</keyword>
<evidence type="ECO:0000256" key="6">
    <source>
        <dbReference type="ARBA" id="ARBA00022454"/>
    </source>
</evidence>
<keyword evidence="12" id="KW-0206">Cytoskeleton</keyword>
<keyword evidence="7" id="KW-0963">Cytoplasm</keyword>
<keyword evidence="10" id="KW-0498">Mitosis</keyword>
<comment type="similarity">
    <text evidence="4">Belongs to the DASH complex DAD1 family.</text>
</comment>
<keyword evidence="14" id="KW-0131">Cell cycle</keyword>
<evidence type="ECO:0000313" key="17">
    <source>
        <dbReference type="EMBL" id="CAI4037906.1"/>
    </source>
</evidence>
<dbReference type="PANTHER" id="PTHR28025:SF1">
    <property type="entry name" value="DASH COMPLEX SUBUNIT DAD1"/>
    <property type="match status" value="1"/>
</dbReference>
<dbReference type="GO" id="GO:0005876">
    <property type="term" value="C:spindle microtubule"/>
    <property type="evidence" value="ECO:0007669"/>
    <property type="project" value="TreeGrafter"/>
</dbReference>
<evidence type="ECO:0000256" key="8">
    <source>
        <dbReference type="ARBA" id="ARBA00022618"/>
    </source>
</evidence>
<reference evidence="17" key="1">
    <citation type="submission" date="2022-10" db="EMBL/GenBank/DDBJ databases">
        <authorList>
            <person name="Byrne P K."/>
        </authorList>
    </citation>
    <scope>NUCLEOTIDE SEQUENCE</scope>
    <source>
        <strain evidence="17">IFO1815</strain>
    </source>
</reference>
<evidence type="ECO:0000256" key="2">
    <source>
        <dbReference type="ARBA" id="ARBA00004186"/>
    </source>
</evidence>
<dbReference type="EMBL" id="OX365760">
    <property type="protein sequence ID" value="CAI4037906.1"/>
    <property type="molecule type" value="Genomic_DNA"/>
</dbReference>
<dbReference type="GO" id="GO:0044732">
    <property type="term" value="C:mitotic spindle pole body"/>
    <property type="evidence" value="ECO:0007669"/>
    <property type="project" value="TreeGrafter"/>
</dbReference>
<evidence type="ECO:0000256" key="5">
    <source>
        <dbReference type="ARBA" id="ARBA00020261"/>
    </source>
</evidence>
<evidence type="ECO:0000256" key="13">
    <source>
        <dbReference type="ARBA" id="ARBA00023242"/>
    </source>
</evidence>
<keyword evidence="13" id="KW-0539">Nucleus</keyword>
<evidence type="ECO:0000256" key="10">
    <source>
        <dbReference type="ARBA" id="ARBA00022776"/>
    </source>
</evidence>
<evidence type="ECO:0000256" key="7">
    <source>
        <dbReference type="ARBA" id="ARBA00022490"/>
    </source>
</evidence>
<dbReference type="GO" id="GO:0051010">
    <property type="term" value="F:microtubule plus-end binding"/>
    <property type="evidence" value="ECO:0007669"/>
    <property type="project" value="TreeGrafter"/>
</dbReference>
<comment type="subcellular location">
    <subcellularLocation>
        <location evidence="3">Chromosome</location>
        <location evidence="3">Centromere</location>
        <location evidence="3">Kinetochore</location>
    </subcellularLocation>
    <subcellularLocation>
        <location evidence="2">Cytoplasm</location>
        <location evidence="2">Cytoskeleton</location>
        <location evidence="2">Spindle</location>
    </subcellularLocation>
    <subcellularLocation>
        <location evidence="1">Nucleus</location>
    </subcellularLocation>
</comment>
<dbReference type="InterPro" id="IPR013958">
    <property type="entry name" value="DASH_Dad1"/>
</dbReference>
<evidence type="ECO:0000256" key="12">
    <source>
        <dbReference type="ARBA" id="ARBA00023212"/>
    </source>
</evidence>
<dbReference type="GO" id="GO:0042729">
    <property type="term" value="C:DASH complex"/>
    <property type="evidence" value="ECO:0007669"/>
    <property type="project" value="InterPro"/>
</dbReference>
<dbReference type="GO" id="GO:0072686">
    <property type="term" value="C:mitotic spindle"/>
    <property type="evidence" value="ECO:0007669"/>
    <property type="project" value="InterPro"/>
</dbReference>
<dbReference type="Pfam" id="PF08649">
    <property type="entry name" value="DASH_Dad1"/>
    <property type="match status" value="1"/>
</dbReference>
<keyword evidence="8" id="KW-0132">Cell division</keyword>
<evidence type="ECO:0000256" key="16">
    <source>
        <dbReference type="ARBA" id="ARBA00030566"/>
    </source>
</evidence>
<dbReference type="GO" id="GO:0051301">
    <property type="term" value="P:cell division"/>
    <property type="evidence" value="ECO:0007669"/>
    <property type="project" value="UniProtKB-KW"/>
</dbReference>
<dbReference type="PANTHER" id="PTHR28025">
    <property type="entry name" value="DASH COMPLEX SUBUNIT DAD1"/>
    <property type="match status" value="1"/>
</dbReference>
<keyword evidence="6" id="KW-0158">Chromosome</keyword>
<keyword evidence="9" id="KW-0493">Microtubule</keyword>
<accession>A0AA35NGR2</accession>
<evidence type="ECO:0000256" key="3">
    <source>
        <dbReference type="ARBA" id="ARBA00004629"/>
    </source>
</evidence>
<keyword evidence="11" id="KW-0995">Kinetochore</keyword>
<dbReference type="RefSeq" id="XP_056081021.1">
    <property type="nucleotide sequence ID" value="XM_056226779.1"/>
</dbReference>